<gene>
    <name evidence="1" type="ORF">HG543_32830</name>
</gene>
<proteinExistence type="predicted"/>
<reference evidence="1 2" key="1">
    <citation type="submission" date="2020-04" db="EMBL/GenBank/DDBJ databases">
        <title>Draft genome of Pyxidicoccus fallax type strain.</title>
        <authorList>
            <person name="Whitworth D.E."/>
        </authorList>
    </citation>
    <scope>NUCLEOTIDE SEQUENCE [LARGE SCALE GENOMIC DNA]</scope>
    <source>
        <strain evidence="1 2">DSM 14698</strain>
    </source>
</reference>
<accession>A0A848LP17</accession>
<protein>
    <submittedName>
        <fullName evidence="1">Uncharacterized protein</fullName>
    </submittedName>
</protein>
<evidence type="ECO:0000313" key="2">
    <source>
        <dbReference type="Proteomes" id="UP000518300"/>
    </source>
</evidence>
<dbReference type="Proteomes" id="UP000518300">
    <property type="component" value="Unassembled WGS sequence"/>
</dbReference>
<comment type="caution">
    <text evidence="1">The sequence shown here is derived from an EMBL/GenBank/DDBJ whole genome shotgun (WGS) entry which is preliminary data.</text>
</comment>
<evidence type="ECO:0000313" key="1">
    <source>
        <dbReference type="EMBL" id="NMO19625.1"/>
    </source>
</evidence>
<sequence>MPKKPLTSRQLDSVLQAPERRSQAGLRNVITSLPEDVDPVPAARAALCLIRADHVHPMRIFARACKTLPVPVIRALLDLLETDRRPHSFFLREYVPRDGKKREVSTAWASAMQALLDLESPYGWATPRRKAKLRGLAGNPRTLQAIQTAAVACEQVSMDMLAVLVTDASEASLDALIPHVERAVKRRDQTLDRLQELRTHARATPVMDDFFQRIQAQLDARQAASPALQFARELGFGELDTFELTIELESSTRAGAKAYWYWAWLHVSSDSDQWFTIAAAEKERGNLLHNVDLNFNNKLIHRDHLGLGTCEPAGFPAWIARAAKKFRVQWNHDGAQIKTSVRGNKGRELLARWLRG</sequence>
<keyword evidence="2" id="KW-1185">Reference proteome</keyword>
<name>A0A848LP17_9BACT</name>
<dbReference type="EMBL" id="JABBJJ010000196">
    <property type="protein sequence ID" value="NMO19625.1"/>
    <property type="molecule type" value="Genomic_DNA"/>
</dbReference>
<dbReference type="RefSeq" id="WP_169348869.1">
    <property type="nucleotide sequence ID" value="NZ_JABBJJ010000196.1"/>
</dbReference>
<dbReference type="AlphaFoldDB" id="A0A848LP17"/>
<organism evidence="1 2">
    <name type="scientific">Pyxidicoccus fallax</name>
    <dbReference type="NCBI Taxonomy" id="394095"/>
    <lineage>
        <taxon>Bacteria</taxon>
        <taxon>Pseudomonadati</taxon>
        <taxon>Myxococcota</taxon>
        <taxon>Myxococcia</taxon>
        <taxon>Myxococcales</taxon>
        <taxon>Cystobacterineae</taxon>
        <taxon>Myxococcaceae</taxon>
        <taxon>Pyxidicoccus</taxon>
    </lineage>
</organism>